<dbReference type="InterPro" id="IPR008912">
    <property type="entry name" value="Uncharacterised_CoxE"/>
</dbReference>
<feature type="domain" description="VWFA" evidence="1">
    <location>
        <begin position="212"/>
        <end position="371"/>
    </location>
</feature>
<evidence type="ECO:0000313" key="2">
    <source>
        <dbReference type="EMBL" id="HJC06887.1"/>
    </source>
</evidence>
<proteinExistence type="predicted"/>
<organism evidence="2 3">
    <name type="scientific">Candidatus Enterocloster excrementipullorum</name>
    <dbReference type="NCBI Taxonomy" id="2838559"/>
    <lineage>
        <taxon>Bacteria</taxon>
        <taxon>Bacillati</taxon>
        <taxon>Bacillota</taxon>
        <taxon>Clostridia</taxon>
        <taxon>Lachnospirales</taxon>
        <taxon>Lachnospiraceae</taxon>
        <taxon>Enterocloster</taxon>
    </lineage>
</organism>
<dbReference type="Pfam" id="PF05762">
    <property type="entry name" value="VWA_CoxE"/>
    <property type="match status" value="1"/>
</dbReference>
<name>A0A9D2N2T1_9FIRM</name>
<dbReference type="PANTHER" id="PTHR30634:SF16">
    <property type="entry name" value="OUTER-MEMBRANE LIPOPROTEIN LOLB"/>
    <property type="match status" value="1"/>
</dbReference>
<reference evidence="2" key="1">
    <citation type="journal article" date="2021" name="PeerJ">
        <title>Extensive microbial diversity within the chicken gut microbiome revealed by metagenomics and culture.</title>
        <authorList>
            <person name="Gilroy R."/>
            <person name="Ravi A."/>
            <person name="Getino M."/>
            <person name="Pursley I."/>
            <person name="Horton D.L."/>
            <person name="Alikhan N.F."/>
            <person name="Baker D."/>
            <person name="Gharbi K."/>
            <person name="Hall N."/>
            <person name="Watson M."/>
            <person name="Adriaenssens E.M."/>
            <person name="Foster-Nyarko E."/>
            <person name="Jarju S."/>
            <person name="Secka A."/>
            <person name="Antonio M."/>
            <person name="Oren A."/>
            <person name="Chaudhuri R.R."/>
            <person name="La Ragione R."/>
            <person name="Hildebrand F."/>
            <person name="Pallen M.J."/>
        </authorList>
    </citation>
    <scope>NUCLEOTIDE SEQUENCE</scope>
    <source>
        <strain evidence="2">CHK180-15479</strain>
    </source>
</reference>
<dbReference type="SUPFAM" id="SSF53300">
    <property type="entry name" value="vWA-like"/>
    <property type="match status" value="1"/>
</dbReference>
<protein>
    <submittedName>
        <fullName evidence="2">VWA domain-containing protein</fullName>
    </submittedName>
</protein>
<evidence type="ECO:0000313" key="3">
    <source>
        <dbReference type="Proteomes" id="UP000823910"/>
    </source>
</evidence>
<dbReference type="InterPro" id="IPR050458">
    <property type="entry name" value="LolB"/>
</dbReference>
<dbReference type="PANTHER" id="PTHR30634">
    <property type="entry name" value="OUTER MEMBRANE LOLAB LIPOPROTEIN INSERTION APPARATUS"/>
    <property type="match status" value="1"/>
</dbReference>
<dbReference type="SMART" id="SM00327">
    <property type="entry name" value="VWA"/>
    <property type="match status" value="1"/>
</dbReference>
<dbReference type="InterPro" id="IPR002035">
    <property type="entry name" value="VWF_A"/>
</dbReference>
<dbReference type="Gene3D" id="3.40.50.410">
    <property type="entry name" value="von Willebrand factor, type A domain"/>
    <property type="match status" value="1"/>
</dbReference>
<dbReference type="EMBL" id="DWWT01000065">
    <property type="protein sequence ID" value="HJC06887.1"/>
    <property type="molecule type" value="Genomic_DNA"/>
</dbReference>
<sequence length="375" mass="42042">MSHEETLNRWRLILGKQAGQQISFGNGAALENGISCFDLEDALEFLYSREYGEDVRREGGTGASRLTAATWITKIRSLFPKKTVEILERHALERYQLTELLTDREVLERLEPNEELLKTILQLKHLMRGDVLDAARRIVRKVAEEIAERLNRDIRRSLLGSIDRNSESPVKSIRNLDMKKTIRRNLKHYDREQKRLMVERVFFSSRTRKYSQWRVVIAVDESGSMLDSVIHSAVMAGIFARLPMLDTRLVIFDTQVVDLSAHLDDPVETLMSIQLGGGTNIAGALQYCETLIENPHRTLVVLVSDLCEGGSLGALLSVSRGIIESGARLVCLTALDMEANPVYDRRTAGQLADLGAFVGAMTPEALGDFMGKVMG</sequence>
<evidence type="ECO:0000259" key="1">
    <source>
        <dbReference type="SMART" id="SM00327"/>
    </source>
</evidence>
<comment type="caution">
    <text evidence="2">The sequence shown here is derived from an EMBL/GenBank/DDBJ whole genome shotgun (WGS) entry which is preliminary data.</text>
</comment>
<dbReference type="InterPro" id="IPR036465">
    <property type="entry name" value="vWFA_dom_sf"/>
</dbReference>
<dbReference type="AlphaFoldDB" id="A0A9D2N2T1"/>
<dbReference type="Proteomes" id="UP000823910">
    <property type="component" value="Unassembled WGS sequence"/>
</dbReference>
<reference evidence="2" key="2">
    <citation type="submission" date="2021-04" db="EMBL/GenBank/DDBJ databases">
        <authorList>
            <person name="Gilroy R."/>
        </authorList>
    </citation>
    <scope>NUCLEOTIDE SEQUENCE</scope>
    <source>
        <strain evidence="2">CHK180-15479</strain>
    </source>
</reference>
<gene>
    <name evidence="2" type="ORF">H9704_12170</name>
</gene>
<accession>A0A9D2N2T1</accession>